<feature type="transmembrane region" description="Helical" evidence="1">
    <location>
        <begin position="191"/>
        <end position="209"/>
    </location>
</feature>
<proteinExistence type="predicted"/>
<name>A0AAE3GE54_9PSEU</name>
<dbReference type="Pfam" id="PF01757">
    <property type="entry name" value="Acyl_transf_3"/>
    <property type="match status" value="1"/>
</dbReference>
<keyword evidence="3" id="KW-0012">Acyltransferase</keyword>
<feature type="transmembrane region" description="Helical" evidence="1">
    <location>
        <begin position="145"/>
        <end position="162"/>
    </location>
</feature>
<keyword evidence="3" id="KW-0808">Transferase</keyword>
<keyword evidence="1" id="KW-0812">Transmembrane</keyword>
<dbReference type="EMBL" id="JAMTCK010000007">
    <property type="protein sequence ID" value="MCP2166561.1"/>
    <property type="molecule type" value="Genomic_DNA"/>
</dbReference>
<dbReference type="InterPro" id="IPR050879">
    <property type="entry name" value="Acyltransferase_3"/>
</dbReference>
<reference evidence="3" key="1">
    <citation type="submission" date="2022-06" db="EMBL/GenBank/DDBJ databases">
        <title>Genomic Encyclopedia of Archaeal and Bacterial Type Strains, Phase II (KMG-II): from individual species to whole genera.</title>
        <authorList>
            <person name="Goeker M."/>
        </authorList>
    </citation>
    <scope>NUCLEOTIDE SEQUENCE</scope>
    <source>
        <strain evidence="3">DSM 43935</strain>
    </source>
</reference>
<dbReference type="PANTHER" id="PTHR23028">
    <property type="entry name" value="ACETYLTRANSFERASE"/>
    <property type="match status" value="1"/>
</dbReference>
<feature type="transmembrane region" description="Helical" evidence="1">
    <location>
        <begin position="221"/>
        <end position="239"/>
    </location>
</feature>
<feature type="transmembrane region" description="Helical" evidence="1">
    <location>
        <begin position="21"/>
        <end position="39"/>
    </location>
</feature>
<evidence type="ECO:0000313" key="4">
    <source>
        <dbReference type="Proteomes" id="UP001206128"/>
    </source>
</evidence>
<protein>
    <submittedName>
        <fullName evidence="3">Peptidoglycan/LPS O-acetylase OafA/YrhL, contains acyltransferase and SGNH-hydrolase domains</fullName>
    </submittedName>
</protein>
<keyword evidence="4" id="KW-1185">Reference proteome</keyword>
<dbReference type="InterPro" id="IPR002656">
    <property type="entry name" value="Acyl_transf_3_dom"/>
</dbReference>
<evidence type="ECO:0000313" key="3">
    <source>
        <dbReference type="EMBL" id="MCP2166561.1"/>
    </source>
</evidence>
<keyword evidence="1" id="KW-0472">Membrane</keyword>
<keyword evidence="1" id="KW-1133">Transmembrane helix</keyword>
<dbReference type="GO" id="GO:0016747">
    <property type="term" value="F:acyltransferase activity, transferring groups other than amino-acyl groups"/>
    <property type="evidence" value="ECO:0007669"/>
    <property type="project" value="InterPro"/>
</dbReference>
<sequence length="365" mass="39504">MTSLTHADYLATRRFPGLDGLRALAALAVVFFHFGGRAWDGLQGWIGVQMFFVLSGFLITTLALREEQRTGRVWLRAFYTRRAFRIMPVYFLLLAVTVVVTLGEGTFTSSGMSSALPFYLLFGNELYTSGSPFGVSWSLGVEQKFYLVWPLLFVLTSVAAPGSWARRMGITLGSTVLLLVIWLTVDAHWAQFPLHYVSVLVGCMLAMVLHHPRGFAALRPLTHPVTACVVAVLFVVAHFSVKPAAAAIGHGWQGVVPMYALAVALLLVAVVAPGPVSRVLACRPMAFIGERSYALYLVQTLAAAVVGLVVEEHGTAQAVAVSVVGLVMADVLHRWVERPAIRVGQRVIQRWRAGVAPAPAAAPVG</sequence>
<evidence type="ECO:0000259" key="2">
    <source>
        <dbReference type="Pfam" id="PF01757"/>
    </source>
</evidence>
<dbReference type="AlphaFoldDB" id="A0AAE3GE54"/>
<dbReference type="Proteomes" id="UP001206128">
    <property type="component" value="Unassembled WGS sequence"/>
</dbReference>
<evidence type="ECO:0000256" key="1">
    <source>
        <dbReference type="SAM" id="Phobius"/>
    </source>
</evidence>
<dbReference type="GO" id="GO:0009103">
    <property type="term" value="P:lipopolysaccharide biosynthetic process"/>
    <property type="evidence" value="ECO:0007669"/>
    <property type="project" value="TreeGrafter"/>
</dbReference>
<dbReference type="GO" id="GO:0016020">
    <property type="term" value="C:membrane"/>
    <property type="evidence" value="ECO:0007669"/>
    <property type="project" value="TreeGrafter"/>
</dbReference>
<feature type="transmembrane region" description="Helical" evidence="1">
    <location>
        <begin position="84"/>
        <end position="103"/>
    </location>
</feature>
<organism evidence="3 4">
    <name type="scientific">Goodfellowiella coeruleoviolacea</name>
    <dbReference type="NCBI Taxonomy" id="334858"/>
    <lineage>
        <taxon>Bacteria</taxon>
        <taxon>Bacillati</taxon>
        <taxon>Actinomycetota</taxon>
        <taxon>Actinomycetes</taxon>
        <taxon>Pseudonocardiales</taxon>
        <taxon>Pseudonocardiaceae</taxon>
        <taxon>Goodfellowiella</taxon>
    </lineage>
</organism>
<gene>
    <name evidence="3" type="ORF">LX83_003429</name>
</gene>
<comment type="caution">
    <text evidence="3">The sequence shown here is derived from an EMBL/GenBank/DDBJ whole genome shotgun (WGS) entry which is preliminary data.</text>
</comment>
<accession>A0AAE3GE54</accession>
<feature type="transmembrane region" description="Helical" evidence="1">
    <location>
        <begin position="45"/>
        <end position="64"/>
    </location>
</feature>
<feature type="domain" description="Acyltransferase 3" evidence="2">
    <location>
        <begin position="16"/>
        <end position="332"/>
    </location>
</feature>
<feature type="transmembrane region" description="Helical" evidence="1">
    <location>
        <begin position="316"/>
        <end position="336"/>
    </location>
</feature>
<feature type="transmembrane region" description="Helical" evidence="1">
    <location>
        <begin position="293"/>
        <end position="310"/>
    </location>
</feature>
<feature type="transmembrane region" description="Helical" evidence="1">
    <location>
        <begin position="259"/>
        <end position="281"/>
    </location>
</feature>
<dbReference type="PANTHER" id="PTHR23028:SF53">
    <property type="entry name" value="ACYL_TRANSF_3 DOMAIN-CONTAINING PROTEIN"/>
    <property type="match status" value="1"/>
</dbReference>
<dbReference type="RefSeq" id="WP_253772549.1">
    <property type="nucleotide sequence ID" value="NZ_JAMTCK010000007.1"/>
</dbReference>